<organism evidence="11 12">
    <name type="scientific">Penstemon smallii</name>
    <dbReference type="NCBI Taxonomy" id="265156"/>
    <lineage>
        <taxon>Eukaryota</taxon>
        <taxon>Viridiplantae</taxon>
        <taxon>Streptophyta</taxon>
        <taxon>Embryophyta</taxon>
        <taxon>Tracheophyta</taxon>
        <taxon>Spermatophyta</taxon>
        <taxon>Magnoliopsida</taxon>
        <taxon>eudicotyledons</taxon>
        <taxon>Gunneridae</taxon>
        <taxon>Pentapetalae</taxon>
        <taxon>asterids</taxon>
        <taxon>lamiids</taxon>
        <taxon>Lamiales</taxon>
        <taxon>Plantaginaceae</taxon>
        <taxon>Cheloneae</taxon>
        <taxon>Penstemon</taxon>
    </lineage>
</organism>
<evidence type="ECO:0000256" key="7">
    <source>
        <dbReference type="ARBA" id="ARBA00023242"/>
    </source>
</evidence>
<feature type="domain" description="Myb-like" evidence="9">
    <location>
        <begin position="26"/>
        <end position="78"/>
    </location>
</feature>
<dbReference type="CDD" id="cd00167">
    <property type="entry name" value="SANT"/>
    <property type="match status" value="2"/>
</dbReference>
<name>A0ABD3RP42_9LAMI</name>
<dbReference type="Pfam" id="PF00249">
    <property type="entry name" value="Myb_DNA-binding"/>
    <property type="match status" value="2"/>
</dbReference>
<dbReference type="FunFam" id="1.10.10.60:FF:000119">
    <property type="entry name" value="Transcription factor GAMYB"/>
    <property type="match status" value="1"/>
</dbReference>
<dbReference type="InterPro" id="IPR009057">
    <property type="entry name" value="Homeodomain-like_sf"/>
</dbReference>
<dbReference type="GO" id="GO:0003677">
    <property type="term" value="F:DNA binding"/>
    <property type="evidence" value="ECO:0007669"/>
    <property type="project" value="UniProtKB-KW"/>
</dbReference>
<sequence>MVHSFTNESEDGVLSADSPPCNNGDNFVLKKGPWTSAEDAILVDYVKKHGEGNWNAIQKQSGLSRCGKSCRLRWANHLRPNLKKGAFTSEEERLIIELHARMGNKWARMAAHLPGRTDNEIKNYWNTRIKRRQRAGLPLYPPELCLQTESENHLSSPGIYGGGNKECHDILQNSGYEKHDFIFGTLNNLPYTPELTDSTPSGSLANGFGCPQFFHFVPQTKGLRKHAQELDELMSDYVGGAAYEATPFDRAQKESCENKIFQCFGMCYPYDHGHIKKLLPFGVNDDSHFMPNGIFSASKPFVGAVKLELPSLQYPETRLGVWDPALDSLDSFVQSPPSEPLPSHCPSPRSSGLLQALLYEAKALSKSDNEIFDKSTSPNISPGDTTGGSTLETCSTEFKGYLDPTSPSDNPTRPIFSGCIPNEAIRSSFEAMIPVVEESWIMDGERKLNYSRPDAILGSCWFEQSSSPRKKQRSVVTDAVSALLGDDMGCESKYMSAGISSCWGLSSCNWNNMPAVCQMTDLP</sequence>
<keyword evidence="6" id="KW-0804">Transcription</keyword>
<dbReference type="Proteomes" id="UP001634393">
    <property type="component" value="Unassembled WGS sequence"/>
</dbReference>
<evidence type="ECO:0000256" key="4">
    <source>
        <dbReference type="ARBA" id="ARBA00023125"/>
    </source>
</evidence>
<keyword evidence="3" id="KW-0805">Transcription regulation</keyword>
<evidence type="ECO:0008006" key="13">
    <source>
        <dbReference type="Google" id="ProtNLM"/>
    </source>
</evidence>
<feature type="domain" description="HTH myb-type" evidence="10">
    <location>
        <begin position="26"/>
        <end position="78"/>
    </location>
</feature>
<dbReference type="FunFam" id="1.10.10.60:FF:000001">
    <property type="entry name" value="MYB-related transcription factor"/>
    <property type="match status" value="1"/>
</dbReference>
<dbReference type="InterPro" id="IPR017930">
    <property type="entry name" value="Myb_dom"/>
</dbReference>
<dbReference type="SMART" id="SM00717">
    <property type="entry name" value="SANT"/>
    <property type="match status" value="2"/>
</dbReference>
<dbReference type="PANTHER" id="PTHR47995:SF18">
    <property type="entry name" value="TRANSCRIPTION FACTOR MYB65"/>
    <property type="match status" value="1"/>
</dbReference>
<reference evidence="11 12" key="1">
    <citation type="submission" date="2024-12" db="EMBL/GenBank/DDBJ databases">
        <title>The unique morphological basis and parallel evolutionary history of personate flowers in Penstemon.</title>
        <authorList>
            <person name="Depatie T.H."/>
            <person name="Wessinger C.A."/>
        </authorList>
    </citation>
    <scope>NUCLEOTIDE SEQUENCE [LARGE SCALE GENOMIC DNA]</scope>
    <source>
        <strain evidence="11">WTNN_2</strain>
        <tissue evidence="11">Leaf</tissue>
    </source>
</reference>
<dbReference type="PROSITE" id="PS51294">
    <property type="entry name" value="HTH_MYB"/>
    <property type="match status" value="2"/>
</dbReference>
<comment type="function">
    <text evidence="8">Transcription factor.</text>
</comment>
<dbReference type="AlphaFoldDB" id="A0ABD3RP42"/>
<keyword evidence="12" id="KW-1185">Reference proteome</keyword>
<evidence type="ECO:0000256" key="2">
    <source>
        <dbReference type="ARBA" id="ARBA00022737"/>
    </source>
</evidence>
<evidence type="ECO:0000256" key="3">
    <source>
        <dbReference type="ARBA" id="ARBA00023015"/>
    </source>
</evidence>
<comment type="subcellular location">
    <subcellularLocation>
        <location evidence="1">Nucleus</location>
    </subcellularLocation>
</comment>
<dbReference type="InterPro" id="IPR001005">
    <property type="entry name" value="SANT/Myb"/>
</dbReference>
<gene>
    <name evidence="11" type="ORF">ACJIZ3_015997</name>
</gene>
<dbReference type="PANTHER" id="PTHR47995">
    <property type="entry name" value="TRANSCRIPTION FACTOR MYB33-RELATED"/>
    <property type="match status" value="1"/>
</dbReference>
<dbReference type="GO" id="GO:0048235">
    <property type="term" value="P:pollen sperm cell differentiation"/>
    <property type="evidence" value="ECO:0007669"/>
    <property type="project" value="UniProtKB-ARBA"/>
</dbReference>
<keyword evidence="2" id="KW-0677">Repeat</keyword>
<dbReference type="GO" id="GO:0040008">
    <property type="term" value="P:regulation of growth"/>
    <property type="evidence" value="ECO:0007669"/>
    <property type="project" value="UniProtKB-ARBA"/>
</dbReference>
<accession>A0ABD3RP42</accession>
<dbReference type="GO" id="GO:0005634">
    <property type="term" value="C:nucleus"/>
    <property type="evidence" value="ECO:0007669"/>
    <property type="project" value="UniProtKB-SubCell"/>
</dbReference>
<keyword evidence="7" id="KW-0539">Nucleus</keyword>
<dbReference type="Gene3D" id="1.10.10.60">
    <property type="entry name" value="Homeodomain-like"/>
    <property type="match status" value="2"/>
</dbReference>
<evidence type="ECO:0000256" key="1">
    <source>
        <dbReference type="ARBA" id="ARBA00004123"/>
    </source>
</evidence>
<keyword evidence="4" id="KW-0238">DNA-binding</keyword>
<proteinExistence type="predicted"/>
<evidence type="ECO:0000256" key="5">
    <source>
        <dbReference type="ARBA" id="ARBA00023159"/>
    </source>
</evidence>
<dbReference type="GO" id="GO:0045893">
    <property type="term" value="P:positive regulation of DNA-templated transcription"/>
    <property type="evidence" value="ECO:0007669"/>
    <property type="project" value="UniProtKB-ARBA"/>
</dbReference>
<protein>
    <recommendedName>
        <fullName evidence="13">Transcription factor GAMYB</fullName>
    </recommendedName>
</protein>
<comment type="caution">
    <text evidence="11">The sequence shown here is derived from an EMBL/GenBank/DDBJ whole genome shotgun (WGS) entry which is preliminary data.</text>
</comment>
<dbReference type="PROSITE" id="PS50090">
    <property type="entry name" value="MYB_LIKE"/>
    <property type="match status" value="2"/>
</dbReference>
<evidence type="ECO:0000313" key="12">
    <source>
        <dbReference type="Proteomes" id="UP001634393"/>
    </source>
</evidence>
<dbReference type="EMBL" id="JBJXBP010000008">
    <property type="protein sequence ID" value="KAL3814729.1"/>
    <property type="molecule type" value="Genomic_DNA"/>
</dbReference>
<feature type="domain" description="Myb-like" evidence="9">
    <location>
        <begin position="79"/>
        <end position="129"/>
    </location>
</feature>
<evidence type="ECO:0000313" key="11">
    <source>
        <dbReference type="EMBL" id="KAL3814729.1"/>
    </source>
</evidence>
<keyword evidence="5" id="KW-0010">Activator</keyword>
<feature type="domain" description="HTH myb-type" evidence="10">
    <location>
        <begin position="79"/>
        <end position="133"/>
    </location>
</feature>
<evidence type="ECO:0000256" key="6">
    <source>
        <dbReference type="ARBA" id="ARBA00023163"/>
    </source>
</evidence>
<dbReference type="SUPFAM" id="SSF46689">
    <property type="entry name" value="Homeodomain-like"/>
    <property type="match status" value="1"/>
</dbReference>
<evidence type="ECO:0000259" key="9">
    <source>
        <dbReference type="PROSITE" id="PS50090"/>
    </source>
</evidence>
<evidence type="ECO:0000256" key="8">
    <source>
        <dbReference type="ARBA" id="ARBA00057804"/>
    </source>
</evidence>
<evidence type="ECO:0000259" key="10">
    <source>
        <dbReference type="PROSITE" id="PS51294"/>
    </source>
</evidence>